<keyword evidence="2" id="KW-0812">Transmembrane</keyword>
<evidence type="ECO:0000259" key="4">
    <source>
        <dbReference type="Pfam" id="PF24808"/>
    </source>
</evidence>
<protein>
    <recommendedName>
        <fullName evidence="4">DUF7707 domain-containing protein</fullName>
    </recommendedName>
</protein>
<evidence type="ECO:0000313" key="5">
    <source>
        <dbReference type="EMBL" id="KAF2736616.1"/>
    </source>
</evidence>
<feature type="transmembrane region" description="Helical" evidence="2">
    <location>
        <begin position="193"/>
        <end position="210"/>
    </location>
</feature>
<evidence type="ECO:0000256" key="1">
    <source>
        <dbReference type="SAM" id="MobiDB-lite"/>
    </source>
</evidence>
<reference evidence="5" key="1">
    <citation type="journal article" date="2020" name="Stud. Mycol.">
        <title>101 Dothideomycetes genomes: a test case for predicting lifestyles and emergence of pathogens.</title>
        <authorList>
            <person name="Haridas S."/>
            <person name="Albert R."/>
            <person name="Binder M."/>
            <person name="Bloem J."/>
            <person name="Labutti K."/>
            <person name="Salamov A."/>
            <person name="Andreopoulos B."/>
            <person name="Baker S."/>
            <person name="Barry K."/>
            <person name="Bills G."/>
            <person name="Bluhm B."/>
            <person name="Cannon C."/>
            <person name="Castanera R."/>
            <person name="Culley D."/>
            <person name="Daum C."/>
            <person name="Ezra D."/>
            <person name="Gonzalez J."/>
            <person name="Henrissat B."/>
            <person name="Kuo A."/>
            <person name="Liang C."/>
            <person name="Lipzen A."/>
            <person name="Lutzoni F."/>
            <person name="Magnuson J."/>
            <person name="Mondo S."/>
            <person name="Nolan M."/>
            <person name="Ohm R."/>
            <person name="Pangilinan J."/>
            <person name="Park H.-J."/>
            <person name="Ramirez L."/>
            <person name="Alfaro M."/>
            <person name="Sun H."/>
            <person name="Tritt A."/>
            <person name="Yoshinaga Y."/>
            <person name="Zwiers L.-H."/>
            <person name="Turgeon B."/>
            <person name="Goodwin S."/>
            <person name="Spatafora J."/>
            <person name="Crous P."/>
            <person name="Grigoriev I."/>
        </authorList>
    </citation>
    <scope>NUCLEOTIDE SEQUENCE</scope>
    <source>
        <strain evidence="5">CBS 125425</strain>
    </source>
</reference>
<feature type="signal peptide" evidence="3">
    <location>
        <begin position="1"/>
        <end position="18"/>
    </location>
</feature>
<proteinExistence type="predicted"/>
<feature type="domain" description="DUF7707" evidence="4">
    <location>
        <begin position="28"/>
        <end position="135"/>
    </location>
</feature>
<evidence type="ECO:0000313" key="6">
    <source>
        <dbReference type="Proteomes" id="UP000799444"/>
    </source>
</evidence>
<dbReference type="OrthoDB" id="2439692at2759"/>
<evidence type="ECO:0000256" key="2">
    <source>
        <dbReference type="SAM" id="Phobius"/>
    </source>
</evidence>
<organism evidence="5 6">
    <name type="scientific">Polyplosphaeria fusca</name>
    <dbReference type="NCBI Taxonomy" id="682080"/>
    <lineage>
        <taxon>Eukaryota</taxon>
        <taxon>Fungi</taxon>
        <taxon>Dikarya</taxon>
        <taxon>Ascomycota</taxon>
        <taxon>Pezizomycotina</taxon>
        <taxon>Dothideomycetes</taxon>
        <taxon>Pleosporomycetidae</taxon>
        <taxon>Pleosporales</taxon>
        <taxon>Tetraplosphaeriaceae</taxon>
        <taxon>Polyplosphaeria</taxon>
    </lineage>
</organism>
<keyword evidence="6" id="KW-1185">Reference proteome</keyword>
<gene>
    <name evidence="5" type="ORF">EJ04DRAFT_153263</name>
</gene>
<comment type="caution">
    <text evidence="5">The sequence shown here is derived from an EMBL/GenBank/DDBJ whole genome shotgun (WGS) entry which is preliminary data.</text>
</comment>
<sequence length="211" mass="21936">MLSIIALTLLSMAGLPAAQDTPQQNYPYTIEPDSVDSSLRQTWCDNQKAACPLICLQQPGVETMSTVSNDCDPDSLVYSCVCSNNVSPNITQYTQTLPYYICTEWGNQCVAQCSNSDASCANDCRADHPCGAQDPPKGNASLSTMSSMTATATPSSSDDSNSIPISGFAGATPTGSSNDKPGAASSMLNLGQSYGLAVVFAGVFAGFAIVL</sequence>
<dbReference type="Pfam" id="PF24808">
    <property type="entry name" value="DUF7707"/>
    <property type="match status" value="1"/>
</dbReference>
<keyword evidence="2" id="KW-1133">Transmembrane helix</keyword>
<keyword evidence="3" id="KW-0732">Signal</keyword>
<dbReference type="PANTHER" id="PTHR38118:SF2">
    <property type="entry name" value="CDP-ALCOHOL PHOSPHATIDYLTRANSFERASE PROTEIN"/>
    <property type="match status" value="1"/>
</dbReference>
<name>A0A9P4R463_9PLEO</name>
<feature type="region of interest" description="Disordered" evidence="1">
    <location>
        <begin position="135"/>
        <end position="181"/>
    </location>
</feature>
<dbReference type="InterPro" id="IPR056124">
    <property type="entry name" value="DUF7707"/>
</dbReference>
<dbReference type="EMBL" id="ML996123">
    <property type="protein sequence ID" value="KAF2736616.1"/>
    <property type="molecule type" value="Genomic_DNA"/>
</dbReference>
<feature type="chain" id="PRO_5040306242" description="DUF7707 domain-containing protein" evidence="3">
    <location>
        <begin position="19"/>
        <end position="211"/>
    </location>
</feature>
<dbReference type="PANTHER" id="PTHR38118">
    <property type="entry name" value="ANCHORED CELL WALL PROTEIN 11-RELATED"/>
    <property type="match status" value="1"/>
</dbReference>
<evidence type="ECO:0000256" key="3">
    <source>
        <dbReference type="SAM" id="SignalP"/>
    </source>
</evidence>
<keyword evidence="2" id="KW-0472">Membrane</keyword>
<accession>A0A9P4R463</accession>
<dbReference type="AlphaFoldDB" id="A0A9P4R463"/>
<feature type="compositionally biased region" description="Low complexity" evidence="1">
    <location>
        <begin position="139"/>
        <end position="166"/>
    </location>
</feature>
<dbReference type="Proteomes" id="UP000799444">
    <property type="component" value="Unassembled WGS sequence"/>
</dbReference>